<comment type="caution">
    <text evidence="2">The sequence shown here is derived from an EMBL/GenBank/DDBJ whole genome shotgun (WGS) entry which is preliminary data.</text>
</comment>
<reference evidence="3 4" key="2">
    <citation type="submission" date="2019-06" db="EMBL/GenBank/DDBJ databases">
        <title>Genome Announcement To Ensure Probiotic Safety of Streptococcus salivarius UBSS01.</title>
        <authorList>
            <person name="Sulthana A."/>
            <person name="Lakshmi S.G."/>
            <person name="Madempudi R.S."/>
        </authorList>
    </citation>
    <scope>NUCLEOTIDE SEQUENCE [LARGE SCALE GENOMIC DNA]</scope>
    <source>
        <strain evidence="3 4">UBSS01</strain>
    </source>
</reference>
<dbReference type="Proteomes" id="UP000308186">
    <property type="component" value="Unassembled WGS sequence"/>
</dbReference>
<dbReference type="Proteomes" id="UP000439678">
    <property type="component" value="Unassembled WGS sequence"/>
</dbReference>
<feature type="transmembrane region" description="Helical" evidence="1">
    <location>
        <begin position="31"/>
        <end position="49"/>
    </location>
</feature>
<accession>A0A5C4P7Q5</accession>
<evidence type="ECO:0000313" key="5">
    <source>
        <dbReference type="Proteomes" id="UP000439678"/>
    </source>
</evidence>
<dbReference type="EMBL" id="VDCW01000002">
    <property type="protein sequence ID" value="TNF68499.1"/>
    <property type="molecule type" value="Genomic_DNA"/>
</dbReference>
<dbReference type="AlphaFoldDB" id="A0A5C4P7Q5"/>
<dbReference type="EMBL" id="WMYO01000011">
    <property type="protein sequence ID" value="MTR28644.1"/>
    <property type="molecule type" value="Genomic_DNA"/>
</dbReference>
<reference evidence="2 5" key="1">
    <citation type="journal article" date="2019" name="Nat. Med.">
        <title>A library of human gut bacterial isolates paired with longitudinal multiomics data enables mechanistic microbiome research.</title>
        <authorList>
            <person name="Poyet M."/>
            <person name="Groussin M."/>
            <person name="Gibbons S.M."/>
            <person name="Avila-Pacheco J."/>
            <person name="Jiang X."/>
            <person name="Kearney S.M."/>
            <person name="Perrotta A.R."/>
            <person name="Berdy B."/>
            <person name="Zhao S."/>
            <person name="Lieberman T.D."/>
            <person name="Swanson P.K."/>
            <person name="Smith M."/>
            <person name="Roesemann S."/>
            <person name="Alexander J.E."/>
            <person name="Rich S.A."/>
            <person name="Livny J."/>
            <person name="Vlamakis H."/>
            <person name="Clish C."/>
            <person name="Bullock K."/>
            <person name="Deik A."/>
            <person name="Scott J."/>
            <person name="Pierce K.A."/>
            <person name="Xavier R.J."/>
            <person name="Alm E.J."/>
        </authorList>
    </citation>
    <scope>NUCLEOTIDE SEQUENCE [LARGE SCALE GENOMIC DNA]</scope>
    <source>
        <strain evidence="2 5">BIOML-A4</strain>
    </source>
</reference>
<feature type="transmembrane region" description="Helical" evidence="1">
    <location>
        <begin position="7"/>
        <end position="25"/>
    </location>
</feature>
<evidence type="ECO:0000256" key="1">
    <source>
        <dbReference type="SAM" id="Phobius"/>
    </source>
</evidence>
<dbReference type="RefSeq" id="WP_013991101.1">
    <property type="nucleotide sequence ID" value="NZ_CP145856.1"/>
</dbReference>
<evidence type="ECO:0000313" key="3">
    <source>
        <dbReference type="EMBL" id="TNF68499.1"/>
    </source>
</evidence>
<organism evidence="2 5">
    <name type="scientific">Streptococcus salivarius</name>
    <dbReference type="NCBI Taxonomy" id="1304"/>
    <lineage>
        <taxon>Bacteria</taxon>
        <taxon>Bacillati</taxon>
        <taxon>Bacillota</taxon>
        <taxon>Bacilli</taxon>
        <taxon>Lactobacillales</taxon>
        <taxon>Streptococcaceae</taxon>
        <taxon>Streptococcus</taxon>
    </lineage>
</organism>
<sequence length="106" mass="11611">MTKVIGIGLIGTAVTVITYSILGFPKLEVSLWPLFPVALFAFFAIENLIKKDYKSSLMSTLIGLMIANAIYDLLPISNSILIVAGILTCLGLGFLFPNHDNEKERH</sequence>
<proteinExistence type="predicted"/>
<gene>
    <name evidence="3" type="ORF">FBF48_01930</name>
    <name evidence="2" type="ORF">GMC65_09860</name>
</gene>
<protein>
    <submittedName>
        <fullName evidence="2">Uncharacterized protein</fullName>
    </submittedName>
</protein>
<keyword evidence="1" id="KW-1133">Transmembrane helix</keyword>
<keyword evidence="1" id="KW-0472">Membrane</keyword>
<name>A0A5C4P7Q5_STRSL</name>
<evidence type="ECO:0000313" key="2">
    <source>
        <dbReference type="EMBL" id="MTR28644.1"/>
    </source>
</evidence>
<feature type="transmembrane region" description="Helical" evidence="1">
    <location>
        <begin position="80"/>
        <end position="97"/>
    </location>
</feature>
<evidence type="ECO:0000313" key="4">
    <source>
        <dbReference type="Proteomes" id="UP000308186"/>
    </source>
</evidence>
<keyword evidence="1" id="KW-0812">Transmembrane</keyword>